<feature type="signal peptide" evidence="1">
    <location>
        <begin position="1"/>
        <end position="32"/>
    </location>
</feature>
<dbReference type="EMBL" id="FRAA01000003">
    <property type="protein sequence ID" value="SHK19825.1"/>
    <property type="molecule type" value="Genomic_DNA"/>
</dbReference>
<name>A0A1M6QI33_REIAG</name>
<protein>
    <submittedName>
        <fullName evidence="2">Uncharacterized protein</fullName>
    </submittedName>
</protein>
<keyword evidence="3" id="KW-1185">Reference proteome</keyword>
<organism evidence="2 3">
    <name type="scientific">Reichenbachiella agariperforans</name>
    <dbReference type="NCBI Taxonomy" id="156994"/>
    <lineage>
        <taxon>Bacteria</taxon>
        <taxon>Pseudomonadati</taxon>
        <taxon>Bacteroidota</taxon>
        <taxon>Cytophagia</taxon>
        <taxon>Cytophagales</taxon>
        <taxon>Reichenbachiellaceae</taxon>
        <taxon>Reichenbachiella</taxon>
    </lineage>
</organism>
<dbReference type="Proteomes" id="UP000184474">
    <property type="component" value="Unassembled WGS sequence"/>
</dbReference>
<accession>A0A1M6QI33</accession>
<sequence length="171" mass="18930">MCLNYLSKKKNMKKVSLSLLSLVIFVMVSCSPEENPFETSVGIAIIEGKVQFDDDLTDGEDIMVAAEGAKIKISYSSHDLSFSQPNGVDVTKVIDVTVDDEGRFTVEVPAISNDVSYTVSGLDFLTEYTGYDEDFDEETKTGFYSANPQTISLTEGQTKYVIIDYTFTSEF</sequence>
<evidence type="ECO:0000256" key="1">
    <source>
        <dbReference type="SAM" id="SignalP"/>
    </source>
</evidence>
<dbReference type="AlphaFoldDB" id="A0A1M6QI33"/>
<proteinExistence type="predicted"/>
<evidence type="ECO:0000313" key="2">
    <source>
        <dbReference type="EMBL" id="SHK19825.1"/>
    </source>
</evidence>
<dbReference type="STRING" id="156994.SAMN04488028_103335"/>
<evidence type="ECO:0000313" key="3">
    <source>
        <dbReference type="Proteomes" id="UP000184474"/>
    </source>
</evidence>
<keyword evidence="1" id="KW-0732">Signal</keyword>
<gene>
    <name evidence="2" type="ORF">SAMN04488028_103335</name>
</gene>
<feature type="chain" id="PRO_5012612930" evidence="1">
    <location>
        <begin position="33"/>
        <end position="171"/>
    </location>
</feature>
<reference evidence="3" key="1">
    <citation type="submission" date="2016-11" db="EMBL/GenBank/DDBJ databases">
        <authorList>
            <person name="Varghese N."/>
            <person name="Submissions S."/>
        </authorList>
    </citation>
    <scope>NUCLEOTIDE SEQUENCE [LARGE SCALE GENOMIC DNA]</scope>
    <source>
        <strain evidence="3">DSM 26134</strain>
    </source>
</reference>